<evidence type="ECO:0000256" key="2">
    <source>
        <dbReference type="ARBA" id="ARBA00004496"/>
    </source>
</evidence>
<dbReference type="PANTHER" id="PTHR10683:SF31">
    <property type="entry name" value="TRANSALDOLASE"/>
    <property type="match status" value="1"/>
</dbReference>
<dbReference type="NCBIfam" id="NF002881">
    <property type="entry name" value="PRK03343.1"/>
    <property type="match status" value="1"/>
</dbReference>
<dbReference type="HAMAP" id="MF_00493">
    <property type="entry name" value="Transaldolase_2"/>
    <property type="match status" value="1"/>
</dbReference>
<keyword evidence="6 10" id="KW-0963">Cytoplasm</keyword>
<sequence>MKPIKDSNPFEDDFLSESISATKQLHMLGQSIWLDNITRELLNSGTLQHYIDHLSVTGLTSNPTIFDKAIKDGDNYNQAIAEKAANGLSGEALFFELALEDLTRAADLLRPIFDNTDGMDGWVSLEVSPLLVNNTAGTVAAAVDLHKRAKRSNLFIKIPGTPAGLAAIEETIFAGVPVNVTLLFSSEQYLAAAEAYMRGIERRIAKGLDPKVGSVASLFISRWDVAVNDKVSSNLRNRLGIAIAQQAYKTYCELLAAPHWQSLKAAGAQSQRLLWASTGSKDPTISDSYYVSALAAPHTINTIPEKTLLSFSKDGALSSVMSIDGVDAESKLLEFAVEGIDVGALADQLQQEGADAFIQSWNDLLAVIEQKSQQVKTSTSKNSKSENDEAPF</sequence>
<evidence type="ECO:0000313" key="13">
    <source>
        <dbReference type="Proteomes" id="UP000184517"/>
    </source>
</evidence>
<dbReference type="RefSeq" id="WP_072842215.1">
    <property type="nucleotide sequence ID" value="NZ_FQVF01000030.1"/>
</dbReference>
<keyword evidence="9 10" id="KW-0704">Schiff base</keyword>
<dbReference type="SUPFAM" id="SSF51569">
    <property type="entry name" value="Aldolase"/>
    <property type="match status" value="1"/>
</dbReference>
<dbReference type="Gene3D" id="3.20.20.70">
    <property type="entry name" value="Aldolase class I"/>
    <property type="match status" value="1"/>
</dbReference>
<dbReference type="AlphaFoldDB" id="A0A1M5MIF0"/>
<keyword evidence="13" id="KW-1185">Reference proteome</keyword>
<dbReference type="STRING" id="1122206.SAMN02745753_04458"/>
<dbReference type="EC" id="2.2.1.2" evidence="5 10"/>
<dbReference type="GO" id="GO:0006098">
    <property type="term" value="P:pentose-phosphate shunt"/>
    <property type="evidence" value="ECO:0007669"/>
    <property type="project" value="UniProtKB-UniRule"/>
</dbReference>
<organism evidence="12 13">
    <name type="scientific">Marinomonas polaris DSM 16579</name>
    <dbReference type="NCBI Taxonomy" id="1122206"/>
    <lineage>
        <taxon>Bacteria</taxon>
        <taxon>Pseudomonadati</taxon>
        <taxon>Pseudomonadota</taxon>
        <taxon>Gammaproteobacteria</taxon>
        <taxon>Oceanospirillales</taxon>
        <taxon>Oceanospirillaceae</taxon>
        <taxon>Marinomonas</taxon>
    </lineage>
</organism>
<proteinExistence type="inferred from homology"/>
<feature type="compositionally biased region" description="Low complexity" evidence="11">
    <location>
        <begin position="373"/>
        <end position="382"/>
    </location>
</feature>
<accession>A0A1M5MIF0</accession>
<comment type="catalytic activity">
    <reaction evidence="10">
        <text>D-sedoheptulose 7-phosphate + D-glyceraldehyde 3-phosphate = D-erythrose 4-phosphate + beta-D-fructose 6-phosphate</text>
        <dbReference type="Rhea" id="RHEA:17053"/>
        <dbReference type="ChEBI" id="CHEBI:16897"/>
        <dbReference type="ChEBI" id="CHEBI:57483"/>
        <dbReference type="ChEBI" id="CHEBI:57634"/>
        <dbReference type="ChEBI" id="CHEBI:59776"/>
        <dbReference type="EC" id="2.2.1.2"/>
    </reaction>
</comment>
<comment type="similarity">
    <text evidence="4 10">Belongs to the transaldolase family. Type 2 subfamily.</text>
</comment>
<evidence type="ECO:0000256" key="8">
    <source>
        <dbReference type="ARBA" id="ARBA00023126"/>
    </source>
</evidence>
<dbReference type="UniPathway" id="UPA00115">
    <property type="reaction ID" value="UER00414"/>
</dbReference>
<feature type="compositionally biased region" description="Basic and acidic residues" evidence="11">
    <location>
        <begin position="383"/>
        <end position="392"/>
    </location>
</feature>
<name>A0A1M5MIF0_9GAMM</name>
<evidence type="ECO:0000256" key="3">
    <source>
        <dbReference type="ARBA" id="ARBA00004857"/>
    </source>
</evidence>
<evidence type="ECO:0000256" key="6">
    <source>
        <dbReference type="ARBA" id="ARBA00022490"/>
    </source>
</evidence>
<evidence type="ECO:0000256" key="7">
    <source>
        <dbReference type="ARBA" id="ARBA00022679"/>
    </source>
</evidence>
<evidence type="ECO:0000256" key="4">
    <source>
        <dbReference type="ARBA" id="ARBA00008426"/>
    </source>
</evidence>
<evidence type="ECO:0000256" key="11">
    <source>
        <dbReference type="SAM" id="MobiDB-lite"/>
    </source>
</evidence>
<feature type="region of interest" description="Disordered" evidence="11">
    <location>
        <begin position="373"/>
        <end position="392"/>
    </location>
</feature>
<dbReference type="InterPro" id="IPR004732">
    <property type="entry name" value="Transaldolase_2"/>
</dbReference>
<dbReference type="GO" id="GO:0005975">
    <property type="term" value="P:carbohydrate metabolic process"/>
    <property type="evidence" value="ECO:0007669"/>
    <property type="project" value="InterPro"/>
</dbReference>
<comment type="pathway">
    <text evidence="3 10">Carbohydrate degradation; pentose phosphate pathway; D-glyceraldehyde 3-phosphate and beta-D-fructose 6-phosphate from D-ribose 5-phosphate and D-xylulose 5-phosphate (non-oxidative stage): step 2/3.</text>
</comment>
<comment type="function">
    <text evidence="1 10">Transaldolase is important for the balance of metabolites in the pentose-phosphate pathway.</text>
</comment>
<dbReference type="NCBIfam" id="TIGR00876">
    <property type="entry name" value="tal_mycobact"/>
    <property type="match status" value="1"/>
</dbReference>
<dbReference type="PANTHER" id="PTHR10683">
    <property type="entry name" value="TRANSALDOLASE"/>
    <property type="match status" value="1"/>
</dbReference>
<dbReference type="PIRSF" id="PIRSF036915">
    <property type="entry name" value="Trnald_Bac_Plnt"/>
    <property type="match status" value="1"/>
</dbReference>
<evidence type="ECO:0000256" key="9">
    <source>
        <dbReference type="ARBA" id="ARBA00023270"/>
    </source>
</evidence>
<dbReference type="GO" id="GO:0005737">
    <property type="term" value="C:cytoplasm"/>
    <property type="evidence" value="ECO:0007669"/>
    <property type="project" value="UniProtKB-SubCell"/>
</dbReference>
<dbReference type="CDD" id="cd00955">
    <property type="entry name" value="Transaldolase_like"/>
    <property type="match status" value="1"/>
</dbReference>
<evidence type="ECO:0000256" key="1">
    <source>
        <dbReference type="ARBA" id="ARBA00003518"/>
    </source>
</evidence>
<keyword evidence="8 10" id="KW-0570">Pentose shunt</keyword>
<evidence type="ECO:0000256" key="5">
    <source>
        <dbReference type="ARBA" id="ARBA00013151"/>
    </source>
</evidence>
<dbReference type="GO" id="GO:0004801">
    <property type="term" value="F:transaldolase activity"/>
    <property type="evidence" value="ECO:0007669"/>
    <property type="project" value="UniProtKB-UniRule"/>
</dbReference>
<dbReference type="EMBL" id="FQVF01000030">
    <property type="protein sequence ID" value="SHG76991.1"/>
    <property type="molecule type" value="Genomic_DNA"/>
</dbReference>
<evidence type="ECO:0000256" key="10">
    <source>
        <dbReference type="HAMAP-Rule" id="MF_00493"/>
    </source>
</evidence>
<gene>
    <name evidence="10" type="primary">tal</name>
    <name evidence="12" type="ORF">SAMN02745753_04458</name>
</gene>
<dbReference type="InterPro" id="IPR013785">
    <property type="entry name" value="Aldolase_TIM"/>
</dbReference>
<feature type="active site" description="Schiff-base intermediate with substrate" evidence="10">
    <location>
        <position position="157"/>
    </location>
</feature>
<protein>
    <recommendedName>
        <fullName evidence="5 10">Transaldolase</fullName>
        <ecNumber evidence="5 10">2.2.1.2</ecNumber>
    </recommendedName>
</protein>
<dbReference type="InterPro" id="IPR001585">
    <property type="entry name" value="TAL/FSA"/>
</dbReference>
<evidence type="ECO:0000313" key="12">
    <source>
        <dbReference type="EMBL" id="SHG76991.1"/>
    </source>
</evidence>
<comment type="subcellular location">
    <subcellularLocation>
        <location evidence="2 10">Cytoplasm</location>
    </subcellularLocation>
</comment>
<keyword evidence="7 10" id="KW-0808">Transferase</keyword>
<dbReference type="Pfam" id="PF00923">
    <property type="entry name" value="TAL_FSA"/>
    <property type="match status" value="1"/>
</dbReference>
<reference evidence="13" key="1">
    <citation type="submission" date="2016-11" db="EMBL/GenBank/DDBJ databases">
        <authorList>
            <person name="Varghese N."/>
            <person name="Submissions S."/>
        </authorList>
    </citation>
    <scope>NUCLEOTIDE SEQUENCE [LARGE SCALE GENOMIC DNA]</scope>
    <source>
        <strain evidence="13">DSM 16579</strain>
    </source>
</reference>
<dbReference type="Proteomes" id="UP000184517">
    <property type="component" value="Unassembled WGS sequence"/>
</dbReference>